<gene>
    <name evidence="2" type="ORF">PHACT_06905</name>
</gene>
<evidence type="ECO:0000313" key="2">
    <source>
        <dbReference type="EMBL" id="OFE12904.1"/>
    </source>
</evidence>
<keyword evidence="1" id="KW-1133">Transmembrane helix</keyword>
<comment type="caution">
    <text evidence="2">The sequence shown here is derived from an EMBL/GenBank/DDBJ whole genome shotgun (WGS) entry which is preliminary data.</text>
</comment>
<dbReference type="RefSeq" id="WP_070116513.1">
    <property type="nucleotide sequence ID" value="NZ_MASR01000001.1"/>
</dbReference>
<accession>A0A1E8CKH1</accession>
<dbReference type="STRING" id="1524254.PHACT_06905"/>
<dbReference type="Proteomes" id="UP000175669">
    <property type="component" value="Unassembled WGS sequence"/>
</dbReference>
<evidence type="ECO:0008006" key="4">
    <source>
        <dbReference type="Google" id="ProtNLM"/>
    </source>
</evidence>
<keyword evidence="1" id="KW-0472">Membrane</keyword>
<feature type="transmembrane region" description="Helical" evidence="1">
    <location>
        <begin position="27"/>
        <end position="47"/>
    </location>
</feature>
<evidence type="ECO:0000313" key="3">
    <source>
        <dbReference type="Proteomes" id="UP000175669"/>
    </source>
</evidence>
<reference evidence="3" key="1">
    <citation type="submission" date="2016-07" db="EMBL/GenBank/DDBJ databases">
        <authorList>
            <person name="Florea S."/>
            <person name="Webb J.S."/>
            <person name="Jaromczyk J."/>
            <person name="Schardl C.L."/>
        </authorList>
    </citation>
    <scope>NUCLEOTIDE SEQUENCE [LARGE SCALE GENOMIC DNA]</scope>
    <source>
        <strain evidence="3">KCTC 42131</strain>
    </source>
</reference>
<sequence>MAATTQQINLLLPELRPRRDWLNAARLSLVLVAIVTVLLLNAGWTAWQSGRLADQLEVAQAALNAQTERTEEIERDVAGRATDQALIREMESREQRLAQSRELYDFMSTTTLGNLSGYSEHLKDLSRASFPGLWLRQFSISGDASHVLLQGSAQQAAMLPDFVGRLSMGDSEIRNQRFSRLTSTRTRAGTDEPVYDFVLETN</sequence>
<keyword evidence="3" id="KW-1185">Reference proteome</keyword>
<dbReference type="OrthoDB" id="6876592at2"/>
<evidence type="ECO:0000256" key="1">
    <source>
        <dbReference type="SAM" id="Phobius"/>
    </source>
</evidence>
<protein>
    <recommendedName>
        <fullName evidence="4">Fimbrial assembly protein</fullName>
    </recommendedName>
</protein>
<name>A0A1E8CKH1_9GAMM</name>
<organism evidence="2 3">
    <name type="scientific">Pseudohongiella acticola</name>
    <dbReference type="NCBI Taxonomy" id="1524254"/>
    <lineage>
        <taxon>Bacteria</taxon>
        <taxon>Pseudomonadati</taxon>
        <taxon>Pseudomonadota</taxon>
        <taxon>Gammaproteobacteria</taxon>
        <taxon>Pseudomonadales</taxon>
        <taxon>Pseudohongiellaceae</taxon>
        <taxon>Pseudohongiella</taxon>
    </lineage>
</organism>
<keyword evidence="1" id="KW-0812">Transmembrane</keyword>
<dbReference type="AlphaFoldDB" id="A0A1E8CKH1"/>
<proteinExistence type="predicted"/>
<dbReference type="EMBL" id="MASR01000001">
    <property type="protein sequence ID" value="OFE12904.1"/>
    <property type="molecule type" value="Genomic_DNA"/>
</dbReference>